<evidence type="ECO:0000259" key="1">
    <source>
        <dbReference type="Pfam" id="PF00078"/>
    </source>
</evidence>
<feature type="domain" description="Reverse transcriptase" evidence="1">
    <location>
        <begin position="149"/>
        <end position="229"/>
    </location>
</feature>
<dbReference type="PANTHER" id="PTHR47027:SF20">
    <property type="entry name" value="REVERSE TRANSCRIPTASE-LIKE PROTEIN WITH RNA-DIRECTED DNA POLYMERASE DOMAIN"/>
    <property type="match status" value="1"/>
</dbReference>
<reference evidence="2" key="1">
    <citation type="submission" date="2023-11" db="EMBL/GenBank/DDBJ databases">
        <title>Genome assemblies of two species of porcelain crab, Petrolisthes cinctipes and Petrolisthes manimaculis (Anomura: Porcellanidae).</title>
        <authorList>
            <person name="Angst P."/>
        </authorList>
    </citation>
    <scope>NUCLEOTIDE SEQUENCE</scope>
    <source>
        <strain evidence="2">PB745_02</strain>
        <tissue evidence="2">Gill</tissue>
    </source>
</reference>
<evidence type="ECO:0000313" key="2">
    <source>
        <dbReference type="EMBL" id="KAK4328589.1"/>
    </source>
</evidence>
<dbReference type="InterPro" id="IPR043502">
    <property type="entry name" value="DNA/RNA_pol_sf"/>
</dbReference>
<sequence>MRNARTAVKRMARQCANDYWLTLCGYIQSVSEMGYIRGMNEGIKQATGIPVKKTAPLKSKTGETITDRKQQMDRWVEHYLELYSRETSVSQEALNAIPDLTVMEELDATPTTSELEKAINSLKSRKALGNDSIPQEVIKQEKSVLLEPLHELLCTELLFADDAAVVSHSEKHLQQLISKFTRACKEFGLTISIKKTNVMGQGVNSPPSIYIDNKALDVAENFTYLGTTITNNLFLNTELDRRIVKASAVMSRLNKRV</sequence>
<keyword evidence="3" id="KW-1185">Reference proteome</keyword>
<dbReference type="SUPFAM" id="SSF56672">
    <property type="entry name" value="DNA/RNA polymerases"/>
    <property type="match status" value="1"/>
</dbReference>
<protein>
    <recommendedName>
        <fullName evidence="1">Reverse transcriptase domain-containing protein</fullName>
    </recommendedName>
</protein>
<comment type="caution">
    <text evidence="2">The sequence shown here is derived from an EMBL/GenBank/DDBJ whole genome shotgun (WGS) entry which is preliminary data.</text>
</comment>
<organism evidence="2 3">
    <name type="scientific">Petrolisthes manimaculis</name>
    <dbReference type="NCBI Taxonomy" id="1843537"/>
    <lineage>
        <taxon>Eukaryota</taxon>
        <taxon>Metazoa</taxon>
        <taxon>Ecdysozoa</taxon>
        <taxon>Arthropoda</taxon>
        <taxon>Crustacea</taxon>
        <taxon>Multicrustacea</taxon>
        <taxon>Malacostraca</taxon>
        <taxon>Eumalacostraca</taxon>
        <taxon>Eucarida</taxon>
        <taxon>Decapoda</taxon>
        <taxon>Pleocyemata</taxon>
        <taxon>Anomura</taxon>
        <taxon>Galatheoidea</taxon>
        <taxon>Porcellanidae</taxon>
        <taxon>Petrolisthes</taxon>
    </lineage>
</organism>
<evidence type="ECO:0000313" key="3">
    <source>
        <dbReference type="Proteomes" id="UP001292094"/>
    </source>
</evidence>
<dbReference type="Proteomes" id="UP001292094">
    <property type="component" value="Unassembled WGS sequence"/>
</dbReference>
<dbReference type="GO" id="GO:0071897">
    <property type="term" value="P:DNA biosynthetic process"/>
    <property type="evidence" value="ECO:0007669"/>
    <property type="project" value="UniProtKB-ARBA"/>
</dbReference>
<dbReference type="Pfam" id="PF00078">
    <property type="entry name" value="RVT_1"/>
    <property type="match status" value="1"/>
</dbReference>
<accession>A0AAE1QLM1</accession>
<dbReference type="AlphaFoldDB" id="A0AAE1QLM1"/>
<proteinExistence type="predicted"/>
<name>A0AAE1QLM1_9EUCA</name>
<gene>
    <name evidence="2" type="ORF">Pmani_001065</name>
</gene>
<dbReference type="InterPro" id="IPR000477">
    <property type="entry name" value="RT_dom"/>
</dbReference>
<dbReference type="PANTHER" id="PTHR47027">
    <property type="entry name" value="REVERSE TRANSCRIPTASE DOMAIN-CONTAINING PROTEIN"/>
    <property type="match status" value="1"/>
</dbReference>
<dbReference type="EMBL" id="JAWZYT010000072">
    <property type="protein sequence ID" value="KAK4328589.1"/>
    <property type="molecule type" value="Genomic_DNA"/>
</dbReference>